<protein>
    <submittedName>
        <fullName evidence="3">Putative TPR repeat methyltransferase</fullName>
    </submittedName>
</protein>
<dbReference type="SMART" id="SM00386">
    <property type="entry name" value="HAT"/>
    <property type="match status" value="2"/>
</dbReference>
<organism evidence="3 4">
    <name type="scientific">Paludibacterium purpuratum</name>
    <dbReference type="NCBI Taxonomy" id="1144873"/>
    <lineage>
        <taxon>Bacteria</taxon>
        <taxon>Pseudomonadati</taxon>
        <taxon>Pseudomonadota</taxon>
        <taxon>Betaproteobacteria</taxon>
        <taxon>Neisseriales</taxon>
        <taxon>Chromobacteriaceae</taxon>
        <taxon>Paludibacterium</taxon>
    </lineage>
</organism>
<evidence type="ECO:0000313" key="4">
    <source>
        <dbReference type="Proteomes" id="UP000295611"/>
    </source>
</evidence>
<reference evidence="3 4" key="1">
    <citation type="submission" date="2019-03" db="EMBL/GenBank/DDBJ databases">
        <title>Genomic Encyclopedia of Type Strains, Phase III (KMG-III): the genomes of soil and plant-associated and newly described type strains.</title>
        <authorList>
            <person name="Whitman W."/>
        </authorList>
    </citation>
    <scope>NUCLEOTIDE SEQUENCE [LARGE SCALE GENOMIC DNA]</scope>
    <source>
        <strain evidence="3 4">CECT 8976</strain>
    </source>
</reference>
<dbReference type="Pfam" id="PF08242">
    <property type="entry name" value="Methyltransf_12"/>
    <property type="match status" value="1"/>
</dbReference>
<dbReference type="PROSITE" id="PS50005">
    <property type="entry name" value="TPR"/>
    <property type="match status" value="2"/>
</dbReference>
<dbReference type="InterPro" id="IPR011990">
    <property type="entry name" value="TPR-like_helical_dom_sf"/>
</dbReference>
<dbReference type="PANTHER" id="PTHR44998:SF1">
    <property type="entry name" value="UDP-N-ACETYLGLUCOSAMINE--PEPTIDE N-ACETYLGLUCOSAMINYLTRANSFERASE 110 KDA SUBUNIT"/>
    <property type="match status" value="1"/>
</dbReference>
<proteinExistence type="predicted"/>
<dbReference type="GO" id="GO:0006396">
    <property type="term" value="P:RNA processing"/>
    <property type="evidence" value="ECO:0007669"/>
    <property type="project" value="InterPro"/>
</dbReference>
<dbReference type="InterPro" id="IPR029063">
    <property type="entry name" value="SAM-dependent_MTases_sf"/>
</dbReference>
<dbReference type="Proteomes" id="UP000295611">
    <property type="component" value="Unassembled WGS sequence"/>
</dbReference>
<accession>A0A4R7BC76</accession>
<feature type="domain" description="Methyltransferase type 12" evidence="2">
    <location>
        <begin position="276"/>
        <end position="366"/>
    </location>
</feature>
<dbReference type="InterPro" id="IPR019734">
    <property type="entry name" value="TPR_rpt"/>
</dbReference>
<dbReference type="InterPro" id="IPR003107">
    <property type="entry name" value="HAT"/>
</dbReference>
<dbReference type="SMART" id="SM00028">
    <property type="entry name" value="TPR"/>
    <property type="match status" value="5"/>
</dbReference>
<dbReference type="EMBL" id="SNZP01000001">
    <property type="protein sequence ID" value="TDR82634.1"/>
    <property type="molecule type" value="Genomic_DNA"/>
</dbReference>
<dbReference type="Pfam" id="PF13432">
    <property type="entry name" value="TPR_16"/>
    <property type="match status" value="3"/>
</dbReference>
<evidence type="ECO:0000256" key="1">
    <source>
        <dbReference type="PROSITE-ProRule" id="PRU00339"/>
    </source>
</evidence>
<evidence type="ECO:0000313" key="3">
    <source>
        <dbReference type="EMBL" id="TDR82634.1"/>
    </source>
</evidence>
<dbReference type="PANTHER" id="PTHR44998">
    <property type="match status" value="1"/>
</dbReference>
<sequence>MQIDQQQAEAELAQARSALERNDVPQAEALCTQLLARAPEFAPALHLGSLLLFRQGEMLGAIERMMHAIELDPARADWLNDLGNLLAAHGQPEQAVRFFQHALLLNPENAQVWNNLGAMREKLGETELAGEAFEHAVALDETLVDAWANYANWLTGQGREQDAAECVLRAFVAAPADGQPLVMRGMALARLGRQADAAECYRQHLAANPEDPTALHLYHACLRDQVPTRASNAYIEAKYDDYAETFDSHQAELGYRGHHIVAGAVAVACGQGLRALDLGCGTGLVGNLIAGQCVSLTGIDLSDKMLAHAQATGRYHQLQRAEIIDWLSAHPAQYDLITAADLLIYFGDLTPFLQQTYSALRPGGRLVMTLEALADSAQEYEIQPTGRFRHGEHYADTLLSRQGFDQIDIIPETLRVEGGAPVACWLVTARRPA</sequence>
<keyword evidence="3" id="KW-0489">Methyltransferase</keyword>
<gene>
    <name evidence="3" type="ORF">DFP86_10119</name>
</gene>
<dbReference type="InterPro" id="IPR013217">
    <property type="entry name" value="Methyltransf_12"/>
</dbReference>
<dbReference type="CDD" id="cd02440">
    <property type="entry name" value="AdoMet_MTases"/>
    <property type="match status" value="1"/>
</dbReference>
<dbReference type="GO" id="GO:0032259">
    <property type="term" value="P:methylation"/>
    <property type="evidence" value="ECO:0007669"/>
    <property type="project" value="UniProtKB-KW"/>
</dbReference>
<dbReference type="GO" id="GO:0008168">
    <property type="term" value="F:methyltransferase activity"/>
    <property type="evidence" value="ECO:0007669"/>
    <property type="project" value="UniProtKB-KW"/>
</dbReference>
<dbReference type="RefSeq" id="WP_133677969.1">
    <property type="nucleotide sequence ID" value="NZ_SNZP01000001.1"/>
</dbReference>
<dbReference type="Gene3D" id="1.25.40.10">
    <property type="entry name" value="Tetratricopeptide repeat domain"/>
    <property type="match status" value="2"/>
</dbReference>
<dbReference type="OrthoDB" id="101857at2"/>
<dbReference type="SUPFAM" id="SSF48452">
    <property type="entry name" value="TPR-like"/>
    <property type="match status" value="1"/>
</dbReference>
<feature type="repeat" description="TPR" evidence="1">
    <location>
        <begin position="110"/>
        <end position="143"/>
    </location>
</feature>
<dbReference type="SUPFAM" id="SSF53335">
    <property type="entry name" value="S-adenosyl-L-methionine-dependent methyltransferases"/>
    <property type="match status" value="1"/>
</dbReference>
<keyword evidence="3" id="KW-0808">Transferase</keyword>
<dbReference type="Gene3D" id="3.40.50.150">
    <property type="entry name" value="Vaccinia Virus protein VP39"/>
    <property type="match status" value="1"/>
</dbReference>
<evidence type="ECO:0000259" key="2">
    <source>
        <dbReference type="Pfam" id="PF08242"/>
    </source>
</evidence>
<keyword evidence="1" id="KW-0802">TPR repeat</keyword>
<dbReference type="AlphaFoldDB" id="A0A4R7BC76"/>
<keyword evidence="4" id="KW-1185">Reference proteome</keyword>
<feature type="repeat" description="TPR" evidence="1">
    <location>
        <begin position="76"/>
        <end position="109"/>
    </location>
</feature>
<comment type="caution">
    <text evidence="3">The sequence shown here is derived from an EMBL/GenBank/DDBJ whole genome shotgun (WGS) entry which is preliminary data.</text>
</comment>
<name>A0A4R7BC76_9NEIS</name>